<evidence type="ECO:0000259" key="3">
    <source>
        <dbReference type="Pfam" id="PF00144"/>
    </source>
</evidence>
<keyword evidence="5" id="KW-1185">Reference proteome</keyword>
<dbReference type="InterPro" id="IPR012338">
    <property type="entry name" value="Beta-lactam/transpept-like"/>
</dbReference>
<feature type="domain" description="Beta-lactamase-related" evidence="3">
    <location>
        <begin position="21"/>
        <end position="112"/>
    </location>
</feature>
<name>A0AAX4ID71_9PEZI</name>
<evidence type="ECO:0000313" key="4">
    <source>
        <dbReference type="EMBL" id="WQF81000.1"/>
    </source>
</evidence>
<dbReference type="SUPFAM" id="SSF56601">
    <property type="entry name" value="beta-lactamase/transpeptidase-like"/>
    <property type="match status" value="1"/>
</dbReference>
<proteinExistence type="inferred from homology"/>
<comment type="similarity">
    <text evidence="1">Belongs to the class-A beta-lactamase family.</text>
</comment>
<dbReference type="PANTHER" id="PTHR43283">
    <property type="entry name" value="BETA-LACTAMASE-RELATED"/>
    <property type="match status" value="1"/>
</dbReference>
<organism evidence="4 5">
    <name type="scientific">Colletotrichum destructivum</name>
    <dbReference type="NCBI Taxonomy" id="34406"/>
    <lineage>
        <taxon>Eukaryota</taxon>
        <taxon>Fungi</taxon>
        <taxon>Dikarya</taxon>
        <taxon>Ascomycota</taxon>
        <taxon>Pezizomycotina</taxon>
        <taxon>Sordariomycetes</taxon>
        <taxon>Hypocreomycetidae</taxon>
        <taxon>Glomerellales</taxon>
        <taxon>Glomerellaceae</taxon>
        <taxon>Colletotrichum</taxon>
        <taxon>Colletotrichum destructivum species complex</taxon>
    </lineage>
</organism>
<dbReference type="EMBL" id="CP137308">
    <property type="protein sequence ID" value="WQF81000.1"/>
    <property type="molecule type" value="Genomic_DNA"/>
</dbReference>
<accession>A0AAX4ID71</accession>
<dbReference type="InterPro" id="IPR050789">
    <property type="entry name" value="Diverse_Enzym_Activities"/>
</dbReference>
<dbReference type="Proteomes" id="UP001322277">
    <property type="component" value="Chromosome 4"/>
</dbReference>
<dbReference type="GeneID" id="87942517"/>
<protein>
    <submittedName>
        <fullName evidence="4">Beta-lactamase/transpeptidase</fullName>
    </submittedName>
</protein>
<keyword evidence="2" id="KW-0378">Hydrolase</keyword>
<dbReference type="InterPro" id="IPR001466">
    <property type="entry name" value="Beta-lactam-related"/>
</dbReference>
<dbReference type="Pfam" id="PF00144">
    <property type="entry name" value="Beta-lactamase"/>
    <property type="match status" value="1"/>
</dbReference>
<dbReference type="Gene3D" id="3.40.710.10">
    <property type="entry name" value="DD-peptidase/beta-lactamase superfamily"/>
    <property type="match status" value="1"/>
</dbReference>
<evidence type="ECO:0000256" key="1">
    <source>
        <dbReference type="ARBA" id="ARBA00009009"/>
    </source>
</evidence>
<gene>
    <name evidence="4" type="ORF">CDEST_06014</name>
</gene>
<evidence type="ECO:0000256" key="2">
    <source>
        <dbReference type="ARBA" id="ARBA00022801"/>
    </source>
</evidence>
<dbReference type="KEGG" id="cdet:87942517"/>
<dbReference type="RefSeq" id="XP_062778224.1">
    <property type="nucleotide sequence ID" value="XM_062922173.1"/>
</dbReference>
<dbReference type="AlphaFoldDB" id="A0AAX4ID71"/>
<dbReference type="GO" id="GO:0016787">
    <property type="term" value="F:hydrolase activity"/>
    <property type="evidence" value="ECO:0007669"/>
    <property type="project" value="UniProtKB-KW"/>
</dbReference>
<sequence>MASSTLDAILKKYTAAGDDTKDKVLGAAFTVVNQEGILYSGSAGRIDFADDARSWDADTFTYVASLTKLITSTAVMQLVERGLVGLDDDMRAVVPQLARMQILRGFDGDEQPILEDNTTPITLRYVERG</sequence>
<dbReference type="PANTHER" id="PTHR43283:SF17">
    <property type="entry name" value="(LOVD), PUTATIVE (AFU_ORTHOLOGUE AFUA_5G00920)-RELATED"/>
    <property type="match status" value="1"/>
</dbReference>
<reference evidence="5" key="1">
    <citation type="journal article" date="2023" name="bioRxiv">
        <title>Complete genome of the Medicago anthracnose fungus, Colletotrichum destructivum, reveals a mini-chromosome-like region within a core chromosome.</title>
        <authorList>
            <person name="Lapalu N."/>
            <person name="Simon A."/>
            <person name="Lu A."/>
            <person name="Plaumann P.-L."/>
            <person name="Amselem J."/>
            <person name="Pigne S."/>
            <person name="Auger A."/>
            <person name="Koch C."/>
            <person name="Dallery J.-F."/>
            <person name="O'Connell R.J."/>
        </authorList>
    </citation>
    <scope>NUCLEOTIDE SEQUENCE [LARGE SCALE GENOMIC DNA]</scope>
    <source>
        <strain evidence="5">CBS 520.97</strain>
    </source>
</reference>
<evidence type="ECO:0000313" key="5">
    <source>
        <dbReference type="Proteomes" id="UP001322277"/>
    </source>
</evidence>